<evidence type="ECO:0000313" key="2">
    <source>
        <dbReference type="Proteomes" id="UP001187471"/>
    </source>
</evidence>
<protein>
    <recommendedName>
        <fullName evidence="3">DUF868 domain-containing protein</fullName>
    </recommendedName>
</protein>
<dbReference type="Pfam" id="PF05910">
    <property type="entry name" value="DUF868"/>
    <property type="match status" value="1"/>
</dbReference>
<proteinExistence type="predicted"/>
<gene>
    <name evidence="1" type="ORF">RJ640_030959</name>
</gene>
<reference evidence="1" key="1">
    <citation type="submission" date="2022-12" db="EMBL/GenBank/DDBJ databases">
        <title>Draft genome assemblies for two species of Escallonia (Escalloniales).</title>
        <authorList>
            <person name="Chanderbali A."/>
            <person name="Dervinis C."/>
            <person name="Anghel I."/>
            <person name="Soltis D."/>
            <person name="Soltis P."/>
            <person name="Zapata F."/>
        </authorList>
    </citation>
    <scope>NUCLEOTIDE SEQUENCE</scope>
    <source>
        <strain evidence="1">UCBG92.1500</strain>
        <tissue evidence="1">Leaf</tissue>
    </source>
</reference>
<accession>A0AA88UNA2</accession>
<evidence type="ECO:0008006" key="3">
    <source>
        <dbReference type="Google" id="ProtNLM"/>
    </source>
</evidence>
<dbReference type="AlphaFoldDB" id="A0AA88UNA2"/>
<dbReference type="EMBL" id="JAVXUO010001517">
    <property type="protein sequence ID" value="KAK2981497.1"/>
    <property type="molecule type" value="Genomic_DNA"/>
</dbReference>
<name>A0AA88UNA2_9ASTE</name>
<dbReference type="PANTHER" id="PTHR31972:SF16">
    <property type="entry name" value="FAMILY PROTEIN, PUTATIVE (DUF868)-RELATED"/>
    <property type="match status" value="1"/>
</dbReference>
<organism evidence="1 2">
    <name type="scientific">Escallonia rubra</name>
    <dbReference type="NCBI Taxonomy" id="112253"/>
    <lineage>
        <taxon>Eukaryota</taxon>
        <taxon>Viridiplantae</taxon>
        <taxon>Streptophyta</taxon>
        <taxon>Embryophyta</taxon>
        <taxon>Tracheophyta</taxon>
        <taxon>Spermatophyta</taxon>
        <taxon>Magnoliopsida</taxon>
        <taxon>eudicotyledons</taxon>
        <taxon>Gunneridae</taxon>
        <taxon>Pentapetalae</taxon>
        <taxon>asterids</taxon>
        <taxon>campanulids</taxon>
        <taxon>Escalloniales</taxon>
        <taxon>Escalloniaceae</taxon>
        <taxon>Escallonia</taxon>
    </lineage>
</organism>
<dbReference type="Proteomes" id="UP001187471">
    <property type="component" value="Unassembled WGS sequence"/>
</dbReference>
<sequence>MVFSSSYYLPMLSFDLRIPGKISRGFFSKMRNIATCYSEHAIKVSDSYCSGPSNNQVYLSPNLNPSIQNAVVCIYRVKLSSSKQFLITLTWCNLTDQGFTISIIHDQPSPAQLKPKCWQLIKSKGTKRFESCNSKIDIAWDISSANYDSSPEPVKGFYIAVLVDSEISLLLGDMEEDVHLKKLMCNFPAAKFSLISRSEHFSGGAVYSTKARFCDSGVCHDILVKCMTEARGPRYSALSVWIDKKNVVQVKRLQWNFRGNQTIFLDGLVVDMMWDVHDWFFNPKFGYAVFMFRPRSGLDSRLWLEEKKLEQTEQEKVGFSLLICACKDPD</sequence>
<keyword evidence="2" id="KW-1185">Reference proteome</keyword>
<dbReference type="InterPro" id="IPR008586">
    <property type="entry name" value="DUF868_pln"/>
</dbReference>
<evidence type="ECO:0000313" key="1">
    <source>
        <dbReference type="EMBL" id="KAK2981497.1"/>
    </source>
</evidence>
<dbReference type="PANTHER" id="PTHR31972">
    <property type="entry name" value="EXPRESSED PROTEIN"/>
    <property type="match status" value="1"/>
</dbReference>
<comment type="caution">
    <text evidence="1">The sequence shown here is derived from an EMBL/GenBank/DDBJ whole genome shotgun (WGS) entry which is preliminary data.</text>
</comment>